<evidence type="ECO:0000256" key="1">
    <source>
        <dbReference type="SAM" id="MobiDB-lite"/>
    </source>
</evidence>
<dbReference type="RefSeq" id="XP_052949049.1">
    <property type="nucleotide sequence ID" value="XM_053090660.1"/>
</dbReference>
<feature type="compositionally biased region" description="Low complexity" evidence="1">
    <location>
        <begin position="104"/>
        <end position="141"/>
    </location>
</feature>
<accession>A0AA38HDQ2</accession>
<organism evidence="4 5">
    <name type="scientific">Dioszegia hungarica</name>
    <dbReference type="NCBI Taxonomy" id="4972"/>
    <lineage>
        <taxon>Eukaryota</taxon>
        <taxon>Fungi</taxon>
        <taxon>Dikarya</taxon>
        <taxon>Basidiomycota</taxon>
        <taxon>Agaricomycotina</taxon>
        <taxon>Tremellomycetes</taxon>
        <taxon>Tremellales</taxon>
        <taxon>Bulleribasidiaceae</taxon>
        <taxon>Dioszegia</taxon>
    </lineage>
</organism>
<keyword evidence="2" id="KW-0812">Transmembrane</keyword>
<name>A0AA38HDQ2_9TREE</name>
<gene>
    <name evidence="4" type="ORF">MKK02DRAFT_39568</name>
</gene>
<feature type="compositionally biased region" description="Low complexity" evidence="1">
    <location>
        <begin position="178"/>
        <end position="187"/>
    </location>
</feature>
<feature type="compositionally biased region" description="Polar residues" evidence="1">
    <location>
        <begin position="155"/>
        <end position="177"/>
    </location>
</feature>
<keyword evidence="2" id="KW-0472">Membrane</keyword>
<feature type="chain" id="PRO_5041336798" description="Extracellular membrane protein CFEM domain-containing protein" evidence="3">
    <location>
        <begin position="24"/>
        <end position="219"/>
    </location>
</feature>
<protein>
    <recommendedName>
        <fullName evidence="6">Extracellular membrane protein CFEM domain-containing protein</fullName>
    </recommendedName>
</protein>
<feature type="signal peptide" evidence="3">
    <location>
        <begin position="1"/>
        <end position="23"/>
    </location>
</feature>
<evidence type="ECO:0000313" key="4">
    <source>
        <dbReference type="EMBL" id="KAI9639272.1"/>
    </source>
</evidence>
<comment type="caution">
    <text evidence="4">The sequence shown here is derived from an EMBL/GenBank/DDBJ whole genome shotgun (WGS) entry which is preliminary data.</text>
</comment>
<dbReference type="EMBL" id="JAKWFO010000001">
    <property type="protein sequence ID" value="KAI9639272.1"/>
    <property type="molecule type" value="Genomic_DNA"/>
</dbReference>
<keyword evidence="3" id="KW-0732">Signal</keyword>
<evidence type="ECO:0000256" key="3">
    <source>
        <dbReference type="SAM" id="SignalP"/>
    </source>
</evidence>
<sequence length="219" mass="22132">MIASVATLLPLLAALFSLPAARAQDKSVQDYPQWVTNDYTCVIDCLKIFNESVKDRPSPATDLQATQCILNGCNKDTMGMNIYQSHYIIQASLIIYEDPNMGQWGQGIPPGQQPAPARDQNQQGSSSAAPPAQDGGAQPASSSPPAPAAGSPASTITPGGSAQKPSGTASATPSLSPGGNNSGTAGNAAGRAMSPVGFLPAALVAIVSGMSGAVLLPSI</sequence>
<evidence type="ECO:0000313" key="5">
    <source>
        <dbReference type="Proteomes" id="UP001164286"/>
    </source>
</evidence>
<feature type="region of interest" description="Disordered" evidence="1">
    <location>
        <begin position="104"/>
        <end position="187"/>
    </location>
</feature>
<dbReference type="GeneID" id="77729865"/>
<keyword evidence="2" id="KW-1133">Transmembrane helix</keyword>
<proteinExistence type="predicted"/>
<feature type="transmembrane region" description="Helical" evidence="2">
    <location>
        <begin position="197"/>
        <end position="216"/>
    </location>
</feature>
<dbReference type="AlphaFoldDB" id="A0AA38HDQ2"/>
<keyword evidence="5" id="KW-1185">Reference proteome</keyword>
<evidence type="ECO:0008006" key="6">
    <source>
        <dbReference type="Google" id="ProtNLM"/>
    </source>
</evidence>
<dbReference type="Proteomes" id="UP001164286">
    <property type="component" value="Unassembled WGS sequence"/>
</dbReference>
<reference evidence="4" key="1">
    <citation type="journal article" date="2022" name="G3 (Bethesda)">
        <title>High quality genome of the basidiomycete yeast Dioszegia hungarica PDD-24b-2 isolated from cloud water.</title>
        <authorList>
            <person name="Jarrige D."/>
            <person name="Haridas S."/>
            <person name="Bleykasten-Grosshans C."/>
            <person name="Joly M."/>
            <person name="Nadalig T."/>
            <person name="Sancelme M."/>
            <person name="Vuilleumier S."/>
            <person name="Grigoriev I.V."/>
            <person name="Amato P."/>
            <person name="Bringel F."/>
        </authorList>
    </citation>
    <scope>NUCLEOTIDE SEQUENCE</scope>
    <source>
        <strain evidence="4">PDD-24b-2</strain>
    </source>
</reference>
<evidence type="ECO:0000256" key="2">
    <source>
        <dbReference type="SAM" id="Phobius"/>
    </source>
</evidence>